<dbReference type="Proteomes" id="UP000270046">
    <property type="component" value="Chromosome"/>
</dbReference>
<protein>
    <recommendedName>
        <fullName evidence="1">Glycosyl-hydrolase 97 C-terminal oligomerisation domain-containing protein</fullName>
    </recommendedName>
</protein>
<dbReference type="InterPro" id="IPR029483">
    <property type="entry name" value="GH97_C"/>
</dbReference>
<dbReference type="Pfam" id="PF14509">
    <property type="entry name" value="GH97_C"/>
    <property type="match status" value="1"/>
</dbReference>
<evidence type="ECO:0000313" key="2">
    <source>
        <dbReference type="EMBL" id="AYL95101.1"/>
    </source>
</evidence>
<dbReference type="KEGG" id="muh:HYN43_007250"/>
<proteinExistence type="predicted"/>
<dbReference type="EMBL" id="CP032869">
    <property type="protein sequence ID" value="AYL95101.1"/>
    <property type="molecule type" value="Genomic_DNA"/>
</dbReference>
<sequence>MGGINGENQPGQTAIDFGFLPKEKRYRLTLMADGDHNMAFREQYITVTTKDNLPVKWLPQGGFAGYIEEL</sequence>
<gene>
    <name evidence="2" type="ORF">HYN43_007250</name>
</gene>
<accession>A0A494VN21</accession>
<dbReference type="AlphaFoldDB" id="A0A494VN21"/>
<feature type="domain" description="Glycosyl-hydrolase 97 C-terminal oligomerisation" evidence="1">
    <location>
        <begin position="2"/>
        <end position="67"/>
    </location>
</feature>
<keyword evidence="3" id="KW-1185">Reference proteome</keyword>
<dbReference type="InterPro" id="IPR013785">
    <property type="entry name" value="Aldolase_TIM"/>
</dbReference>
<name>A0A494VN21_9SPHI</name>
<evidence type="ECO:0000259" key="1">
    <source>
        <dbReference type="Pfam" id="PF14509"/>
    </source>
</evidence>
<organism evidence="2 3">
    <name type="scientific">Mucilaginibacter celer</name>
    <dbReference type="NCBI Taxonomy" id="2305508"/>
    <lineage>
        <taxon>Bacteria</taxon>
        <taxon>Pseudomonadati</taxon>
        <taxon>Bacteroidota</taxon>
        <taxon>Sphingobacteriia</taxon>
        <taxon>Sphingobacteriales</taxon>
        <taxon>Sphingobacteriaceae</taxon>
        <taxon>Mucilaginibacter</taxon>
    </lineage>
</organism>
<reference evidence="2 3" key="1">
    <citation type="submission" date="2018-10" db="EMBL/GenBank/DDBJ databases">
        <title>Genome sequencing of Mucilaginibacter sp. HYN0043.</title>
        <authorList>
            <person name="Kim M."/>
            <person name="Yi H."/>
        </authorList>
    </citation>
    <scope>NUCLEOTIDE SEQUENCE [LARGE SCALE GENOMIC DNA]</scope>
    <source>
        <strain evidence="2 3">HYN0043</strain>
    </source>
</reference>
<dbReference type="Gene3D" id="3.20.20.70">
    <property type="entry name" value="Aldolase class I"/>
    <property type="match status" value="1"/>
</dbReference>
<evidence type="ECO:0000313" key="3">
    <source>
        <dbReference type="Proteomes" id="UP000270046"/>
    </source>
</evidence>